<sequence length="314" mass="34476">MDGPSTEEAAVAEKRTKSREDKGKGVGGKRSASGAGMTKEGPPTKTFCLTRDDPDHPDRFSFRYVGNQHLSEDKEAAFRLWSSMLLTGAMAHPDPDELTFSEAYKKFARSSLGLQYEEVMKKAAATHQAKVALLNVEVARLGRREIELMEEVSKLQGDLVVATDHEEKELARLRDDRLAKVTRTTAKAQSLLNKVKSYIKEQADVVQPKTDALNQSKGAHETVAVLIGRGVVIAESKLENLAREAKVAEDEVDALEVIELEDADLNMYPDQLSFGRVSPSAQIAPVTDQHGSNSELVNQSDIRDATVEEENAEA</sequence>
<protein>
    <submittedName>
        <fullName evidence="3">Uncharacterized protein</fullName>
    </submittedName>
</protein>
<name>A0A8T1ZCP7_ARASU</name>
<keyword evidence="1" id="KW-0175">Coiled coil</keyword>
<evidence type="ECO:0000256" key="2">
    <source>
        <dbReference type="SAM" id="MobiDB-lite"/>
    </source>
</evidence>
<evidence type="ECO:0000313" key="3">
    <source>
        <dbReference type="EMBL" id="KAG7556955.1"/>
    </source>
</evidence>
<feature type="compositionally biased region" description="Basic and acidic residues" evidence="2">
    <location>
        <begin position="11"/>
        <end position="24"/>
    </location>
</feature>
<comment type="caution">
    <text evidence="3">The sequence shown here is derived from an EMBL/GenBank/DDBJ whole genome shotgun (WGS) entry which is preliminary data.</text>
</comment>
<dbReference type="AlphaFoldDB" id="A0A8T1ZCP7"/>
<feature type="coiled-coil region" evidence="1">
    <location>
        <begin position="231"/>
        <end position="258"/>
    </location>
</feature>
<evidence type="ECO:0000256" key="1">
    <source>
        <dbReference type="SAM" id="Coils"/>
    </source>
</evidence>
<feature type="region of interest" description="Disordered" evidence="2">
    <location>
        <begin position="284"/>
        <end position="314"/>
    </location>
</feature>
<dbReference type="Proteomes" id="UP000694251">
    <property type="component" value="Chromosome 11"/>
</dbReference>
<accession>A0A8T1ZCP7</accession>
<proteinExistence type="predicted"/>
<evidence type="ECO:0000313" key="4">
    <source>
        <dbReference type="Proteomes" id="UP000694251"/>
    </source>
</evidence>
<keyword evidence="4" id="KW-1185">Reference proteome</keyword>
<dbReference type="EMBL" id="JAEFBJ010000011">
    <property type="protein sequence ID" value="KAG7556955.1"/>
    <property type="molecule type" value="Genomic_DNA"/>
</dbReference>
<gene>
    <name evidence="3" type="ORF">ISN44_As11g029580</name>
</gene>
<feature type="compositionally biased region" description="Polar residues" evidence="2">
    <location>
        <begin position="289"/>
        <end position="300"/>
    </location>
</feature>
<organism evidence="3 4">
    <name type="scientific">Arabidopsis suecica</name>
    <name type="common">Swedish thale-cress</name>
    <name type="synonym">Cardaminopsis suecica</name>
    <dbReference type="NCBI Taxonomy" id="45249"/>
    <lineage>
        <taxon>Eukaryota</taxon>
        <taxon>Viridiplantae</taxon>
        <taxon>Streptophyta</taxon>
        <taxon>Embryophyta</taxon>
        <taxon>Tracheophyta</taxon>
        <taxon>Spermatophyta</taxon>
        <taxon>Magnoliopsida</taxon>
        <taxon>eudicotyledons</taxon>
        <taxon>Gunneridae</taxon>
        <taxon>Pentapetalae</taxon>
        <taxon>rosids</taxon>
        <taxon>malvids</taxon>
        <taxon>Brassicales</taxon>
        <taxon>Brassicaceae</taxon>
        <taxon>Camelineae</taxon>
        <taxon>Arabidopsis</taxon>
    </lineage>
</organism>
<feature type="region of interest" description="Disordered" evidence="2">
    <location>
        <begin position="1"/>
        <end position="52"/>
    </location>
</feature>
<reference evidence="3 4" key="1">
    <citation type="submission" date="2020-12" db="EMBL/GenBank/DDBJ databases">
        <title>Concerted genomic and epigenomic changes stabilize Arabidopsis allopolyploids.</title>
        <authorList>
            <person name="Chen Z."/>
        </authorList>
    </citation>
    <scope>NUCLEOTIDE SEQUENCE [LARGE SCALE GENOMIC DNA]</scope>
    <source>
        <strain evidence="3">As9502</strain>
        <tissue evidence="3">Leaf</tissue>
    </source>
</reference>